<proteinExistence type="predicted"/>
<keyword evidence="3" id="KW-0479">Metal-binding</keyword>
<dbReference type="EMBL" id="AEVO01000042">
    <property type="protein sequence ID" value="EFY07341.1"/>
    <property type="molecule type" value="Genomic_DNA"/>
</dbReference>
<dbReference type="eggNOG" id="COG0635">
    <property type="taxonomic scope" value="Bacteria"/>
</dbReference>
<dbReference type="Gene3D" id="3.20.20.70">
    <property type="entry name" value="Aldolase class I"/>
    <property type="match status" value="1"/>
</dbReference>
<dbReference type="GO" id="GO:0005737">
    <property type="term" value="C:cytoplasm"/>
    <property type="evidence" value="ECO:0007669"/>
    <property type="project" value="TreeGrafter"/>
</dbReference>
<dbReference type="OrthoDB" id="9808022at2"/>
<dbReference type="HOGENOM" id="CLU_027579_4_0_6"/>
<evidence type="ECO:0000313" key="7">
    <source>
        <dbReference type="EMBL" id="EFY07341.1"/>
    </source>
</evidence>
<dbReference type="CDD" id="cd01335">
    <property type="entry name" value="Radical_SAM"/>
    <property type="match status" value="1"/>
</dbReference>
<evidence type="ECO:0000256" key="5">
    <source>
        <dbReference type="ARBA" id="ARBA00023014"/>
    </source>
</evidence>
<evidence type="ECO:0000256" key="4">
    <source>
        <dbReference type="ARBA" id="ARBA00023004"/>
    </source>
</evidence>
<dbReference type="PANTHER" id="PTHR13932:SF9">
    <property type="entry name" value="COPROPORPHYRINOGEN III OXIDASE"/>
    <property type="match status" value="1"/>
</dbReference>
<dbReference type="InterPro" id="IPR013785">
    <property type="entry name" value="Aldolase_TIM"/>
</dbReference>
<reference evidence="7 8" key="1">
    <citation type="submission" date="2011-01" db="EMBL/GenBank/DDBJ databases">
        <authorList>
            <person name="Weinstock G."/>
            <person name="Sodergren E."/>
            <person name="Clifton S."/>
            <person name="Fulton L."/>
            <person name="Fulton B."/>
            <person name="Courtney L."/>
            <person name="Fronick C."/>
            <person name="Harrison M."/>
            <person name="Strong C."/>
            <person name="Farmer C."/>
            <person name="Delahaunty K."/>
            <person name="Markovic C."/>
            <person name="Hall O."/>
            <person name="Minx P."/>
            <person name="Tomlinson C."/>
            <person name="Mitreva M."/>
            <person name="Hou S."/>
            <person name="Chen J."/>
            <person name="Wollam A."/>
            <person name="Pepin K.H."/>
            <person name="Johnson M."/>
            <person name="Bhonagiri V."/>
            <person name="Zhang X."/>
            <person name="Suruliraj S."/>
            <person name="Warren W."/>
            <person name="Chinwalla A."/>
            <person name="Mardis E.R."/>
            <person name="Wilson R.K."/>
        </authorList>
    </citation>
    <scope>NUCLEOTIDE SEQUENCE [LARGE SCALE GENOMIC DNA]</scope>
    <source>
        <strain evidence="8">DSM 22608 / JCM 16073 / KCTC 15190 / YIT 12066</strain>
    </source>
</reference>
<sequence>MFSPDFNPLLEVLKNHTDSSGNVSWNALISEVKTMASLFAGKAEMPHKGTAMEEMMKKMAESQGEEVAWQAAIGTDPIKDAFEVKKFAHASGDAQIVPPPFVPMASDLLVNTKRTTRSAAYINVPFCQTRCAFCMFYIGAYKPEESKRYTDALIKEIRMWQGSKALEDKPIHAVYMGGGTPTALEACDLERIITTCREVLPLSNDYEFTVEGRLSFFDDEKIEACLKAGANRFSLGVQTFDTEIRQSVGRLSTKDELIRGLENLSAYDESSVVIDLIFGLPGQTETTWREDLDIVSSLPIHGVDLYQLILLEGSPLQKLIKAGKYKYAPDNRERAEMYRIGCNAMEKAHWKQLSVSHFGRNTRERNLYNVLAKSDADTLAFGPGAGGKIQGLSFMNTRKYELYPVE</sequence>
<keyword evidence="2" id="KW-0949">S-adenosyl-L-methionine</keyword>
<dbReference type="RefSeq" id="WP_009143131.1">
    <property type="nucleotide sequence ID" value="NZ_GL830979.1"/>
</dbReference>
<dbReference type="InterPro" id="IPR058240">
    <property type="entry name" value="rSAM_sf"/>
</dbReference>
<dbReference type="AlphaFoldDB" id="E8LJP3"/>
<dbReference type="GO" id="GO:0006779">
    <property type="term" value="P:porphyrin-containing compound biosynthetic process"/>
    <property type="evidence" value="ECO:0007669"/>
    <property type="project" value="TreeGrafter"/>
</dbReference>
<dbReference type="GO" id="GO:0051539">
    <property type="term" value="F:4 iron, 4 sulfur cluster binding"/>
    <property type="evidence" value="ECO:0007669"/>
    <property type="project" value="TreeGrafter"/>
</dbReference>
<protein>
    <submittedName>
        <fullName evidence="7">Radical SAM domain protein</fullName>
    </submittedName>
</protein>
<dbReference type="NCBIfam" id="TIGR04107">
    <property type="entry name" value="rSAM_HutW"/>
    <property type="match status" value="1"/>
</dbReference>
<comment type="caution">
    <text evidence="7">The sequence shown here is derived from an EMBL/GenBank/DDBJ whole genome shotgun (WGS) entry which is preliminary data.</text>
</comment>
<organism evidence="7 8">
    <name type="scientific">Succinatimonas hippei (strain DSM 22608 / JCM 16073 / KCTC 15190 / YIT 12066)</name>
    <dbReference type="NCBI Taxonomy" id="762983"/>
    <lineage>
        <taxon>Bacteria</taxon>
        <taxon>Pseudomonadati</taxon>
        <taxon>Pseudomonadota</taxon>
        <taxon>Gammaproteobacteria</taxon>
        <taxon>Aeromonadales</taxon>
        <taxon>Succinivibrionaceae</taxon>
        <taxon>Succinatimonas</taxon>
    </lineage>
</organism>
<evidence type="ECO:0000256" key="2">
    <source>
        <dbReference type="ARBA" id="ARBA00022691"/>
    </source>
</evidence>
<evidence type="ECO:0000259" key="6">
    <source>
        <dbReference type="PROSITE" id="PS51918"/>
    </source>
</evidence>
<feature type="domain" description="Radical SAM core" evidence="6">
    <location>
        <begin position="111"/>
        <end position="346"/>
    </location>
</feature>
<dbReference type="SFLD" id="SFLDF00311">
    <property type="entry name" value="heme_degradation_proteins_(Hut"/>
    <property type="match status" value="1"/>
</dbReference>
<evidence type="ECO:0000256" key="3">
    <source>
        <dbReference type="ARBA" id="ARBA00022723"/>
    </source>
</evidence>
<evidence type="ECO:0000313" key="8">
    <source>
        <dbReference type="Proteomes" id="UP000018458"/>
    </source>
</evidence>
<gene>
    <name evidence="7" type="ORF">HMPREF9444_00926</name>
</gene>
<dbReference type="InterPro" id="IPR007197">
    <property type="entry name" value="rSAM"/>
</dbReference>
<dbReference type="InterPro" id="IPR026332">
    <property type="entry name" value="HutW"/>
</dbReference>
<evidence type="ECO:0000256" key="1">
    <source>
        <dbReference type="ARBA" id="ARBA00001966"/>
    </source>
</evidence>
<keyword evidence="8" id="KW-1185">Reference proteome</keyword>
<dbReference type="STRING" id="762983.HMPREF9444_00926"/>
<comment type="cofactor">
    <cofactor evidence="1">
        <name>[4Fe-4S] cluster</name>
        <dbReference type="ChEBI" id="CHEBI:49883"/>
    </cofactor>
</comment>
<dbReference type="PROSITE" id="PS51918">
    <property type="entry name" value="RADICAL_SAM"/>
    <property type="match status" value="1"/>
</dbReference>
<name>E8LJP3_SUCHY</name>
<dbReference type="GO" id="GO:0003824">
    <property type="term" value="F:catalytic activity"/>
    <property type="evidence" value="ECO:0007669"/>
    <property type="project" value="InterPro"/>
</dbReference>
<dbReference type="SFLD" id="SFLDG01082">
    <property type="entry name" value="B12-binding_domain_containing"/>
    <property type="match status" value="1"/>
</dbReference>
<keyword evidence="4" id="KW-0408">Iron</keyword>
<dbReference type="Pfam" id="PF04055">
    <property type="entry name" value="Radical_SAM"/>
    <property type="match status" value="1"/>
</dbReference>
<dbReference type="InterPro" id="IPR034505">
    <property type="entry name" value="Coproporphyrinogen-III_oxidase"/>
</dbReference>
<dbReference type="InterPro" id="IPR006638">
    <property type="entry name" value="Elp3/MiaA/NifB-like_rSAM"/>
</dbReference>
<dbReference type="SFLD" id="SFLDG01065">
    <property type="entry name" value="anaerobic_coproporphyrinogen-I"/>
    <property type="match status" value="1"/>
</dbReference>
<dbReference type="SFLD" id="SFLDS00029">
    <property type="entry name" value="Radical_SAM"/>
    <property type="match status" value="1"/>
</dbReference>
<accession>E8LJP3</accession>
<dbReference type="GO" id="GO:0046872">
    <property type="term" value="F:metal ion binding"/>
    <property type="evidence" value="ECO:0007669"/>
    <property type="project" value="UniProtKB-KW"/>
</dbReference>
<dbReference type="SMART" id="SM00729">
    <property type="entry name" value="Elp3"/>
    <property type="match status" value="1"/>
</dbReference>
<keyword evidence="5" id="KW-0411">Iron-sulfur</keyword>
<dbReference type="SUPFAM" id="SSF102114">
    <property type="entry name" value="Radical SAM enzymes"/>
    <property type="match status" value="1"/>
</dbReference>
<dbReference type="PANTHER" id="PTHR13932">
    <property type="entry name" value="COPROPORPHYRINIGEN III OXIDASE"/>
    <property type="match status" value="1"/>
</dbReference>
<dbReference type="Proteomes" id="UP000018458">
    <property type="component" value="Unassembled WGS sequence"/>
</dbReference>